<gene>
    <name evidence="6" type="ORF">GCM10023331_07220</name>
</gene>
<dbReference type="InterPro" id="IPR022409">
    <property type="entry name" value="PKD/Chitinase_dom"/>
</dbReference>
<dbReference type="CDD" id="cd12215">
    <property type="entry name" value="ChiC_BD"/>
    <property type="match status" value="2"/>
</dbReference>
<name>A0ABP9D710_9BACT</name>
<dbReference type="Proteomes" id="UP001500298">
    <property type="component" value="Unassembled WGS sequence"/>
</dbReference>
<dbReference type="InterPro" id="IPR023346">
    <property type="entry name" value="Lysozyme-like_dom_sf"/>
</dbReference>
<dbReference type="PROSITE" id="PS00774">
    <property type="entry name" value="CHITINASE_19_2"/>
    <property type="match status" value="1"/>
</dbReference>
<dbReference type="Pfam" id="PF18962">
    <property type="entry name" value="Por_Secre_tail"/>
    <property type="match status" value="1"/>
</dbReference>
<evidence type="ECO:0000313" key="6">
    <source>
        <dbReference type="EMBL" id="GAA4825329.1"/>
    </source>
</evidence>
<dbReference type="Pfam" id="PF00182">
    <property type="entry name" value="Glyco_hydro_19"/>
    <property type="match status" value="1"/>
</dbReference>
<organism evidence="6 7">
    <name type="scientific">Algivirga pacifica</name>
    <dbReference type="NCBI Taxonomy" id="1162670"/>
    <lineage>
        <taxon>Bacteria</taxon>
        <taxon>Pseudomonadati</taxon>
        <taxon>Bacteroidota</taxon>
        <taxon>Cytophagia</taxon>
        <taxon>Cytophagales</taxon>
        <taxon>Flammeovirgaceae</taxon>
        <taxon>Algivirga</taxon>
    </lineage>
</organism>
<dbReference type="SUPFAM" id="SSF53955">
    <property type="entry name" value="Lysozyme-like"/>
    <property type="match status" value="1"/>
</dbReference>
<proteinExistence type="predicted"/>
<dbReference type="NCBIfam" id="TIGR04183">
    <property type="entry name" value="Por_Secre_tail"/>
    <property type="match status" value="1"/>
</dbReference>
<feature type="transmembrane region" description="Helical" evidence="4">
    <location>
        <begin position="21"/>
        <end position="40"/>
    </location>
</feature>
<keyword evidence="3" id="KW-1015">Disulfide bond</keyword>
<keyword evidence="4" id="KW-0472">Membrane</keyword>
<keyword evidence="7" id="KW-1185">Reference proteome</keyword>
<keyword evidence="4" id="KW-1133">Transmembrane helix</keyword>
<evidence type="ECO:0000256" key="1">
    <source>
        <dbReference type="ARBA" id="ARBA00022801"/>
    </source>
</evidence>
<dbReference type="SUPFAM" id="SSF51055">
    <property type="entry name" value="Carbohydrate binding domain"/>
    <property type="match status" value="2"/>
</dbReference>
<protein>
    <recommendedName>
        <fullName evidence="5">Glycoside hydrolase family 19 catalytic domain-containing protein</fullName>
    </recommendedName>
</protein>
<dbReference type="Gene3D" id="2.60.40.10">
    <property type="entry name" value="Immunoglobulins"/>
    <property type="match status" value="3"/>
</dbReference>
<dbReference type="PANTHER" id="PTHR22595:SF79">
    <property type="entry name" value="CHITINASE 12"/>
    <property type="match status" value="1"/>
</dbReference>
<evidence type="ECO:0000259" key="5">
    <source>
        <dbReference type="PROSITE" id="PS00774"/>
    </source>
</evidence>
<dbReference type="EMBL" id="BAABJX010000015">
    <property type="protein sequence ID" value="GAA4825329.1"/>
    <property type="molecule type" value="Genomic_DNA"/>
</dbReference>
<evidence type="ECO:0000256" key="3">
    <source>
        <dbReference type="ARBA" id="ARBA00023157"/>
    </source>
</evidence>
<dbReference type="InterPro" id="IPR013783">
    <property type="entry name" value="Ig-like_fold"/>
</dbReference>
<evidence type="ECO:0000313" key="7">
    <source>
        <dbReference type="Proteomes" id="UP001500298"/>
    </source>
</evidence>
<dbReference type="InterPro" id="IPR035986">
    <property type="entry name" value="PKD_dom_sf"/>
</dbReference>
<keyword evidence="2" id="KW-0611">Plant defense</keyword>
<keyword evidence="1" id="KW-0378">Hydrolase</keyword>
<keyword evidence="4" id="KW-0812">Transmembrane</keyword>
<dbReference type="Gene3D" id="3.30.20.10">
    <property type="entry name" value="Endochitinase, domain 2"/>
    <property type="match status" value="1"/>
</dbReference>
<dbReference type="Gene3D" id="1.10.530.10">
    <property type="match status" value="1"/>
</dbReference>
<dbReference type="SMART" id="SM00495">
    <property type="entry name" value="ChtBD3"/>
    <property type="match status" value="2"/>
</dbReference>
<evidence type="ECO:0000256" key="4">
    <source>
        <dbReference type="SAM" id="Phobius"/>
    </source>
</evidence>
<dbReference type="SUPFAM" id="SSF49299">
    <property type="entry name" value="PKD domain"/>
    <property type="match status" value="2"/>
</dbReference>
<comment type="caution">
    <text evidence="6">The sequence shown here is derived from an EMBL/GenBank/DDBJ whole genome shotgun (WGS) entry which is preliminary data.</text>
</comment>
<dbReference type="Gene3D" id="2.10.10.20">
    <property type="entry name" value="Carbohydrate-binding module superfamily 5/12"/>
    <property type="match status" value="2"/>
</dbReference>
<dbReference type="CDD" id="cd00146">
    <property type="entry name" value="PKD"/>
    <property type="match status" value="1"/>
</dbReference>
<dbReference type="InterPro" id="IPR003610">
    <property type="entry name" value="CBM5/12"/>
</dbReference>
<sequence length="905" mass="99489">MTTNIHASTNKFLQKQGGNRFLWRSLIIGLFFSLFITPVLQAQSIPMTEAQYNELFPYRFGTEAQPEGGYALNPAKDFFTYDSFLEAIERMKNIKVIMERRTGTNLYKVTRINKTTGEEKLIRTDSGFDDSWNAQKSIVTKEVDYALFLNEGDTETITRELAAFLANISQETTGGWSTAPGGKYAWGLYFREEVDYANNDELIGYVEANHPDYPPTAGKSYHGRGPIQLSWNYNYGQVSQFLYGDKSVLLDNPDLITEDAALAFQTAIWFWMTPQFPKPSCHDVMVGNWVPTSYDLENKRFPGFGVTVNIINGGLECGSGTEKSKVLSRIGHYERHSGILNVTTDLNGGSSCDACGCANQKPFSGIEPEPTPEEPRISILSPTTTEIRQENFEAITISVSILDKDDQAINDAEIAIDGTVVSTQGVSYDWTPSAYGTYSITISAADQAGNSSTTTLSLEVMDPRTNCGEAWNAIVYAGGSQVVYNNLIYQAAWETKSTDEPGQSDVWKLQGPCPGASFDCTGYPEWEASNTYQNNGMWVTYNNNIYAFQTWWSTGQNPESNPNVWQLIGACDSDGNTTTDTPPSISFTQPTQDTFYGLNPIAIEVNATDDQGTPTVQIQVDGSTYNGTTATLTPSVFGEYTIIATATDNAGQSNTVTKTITVQEEDTLLPPVVNFTSPSNGSILEMENLSPVTVTINATDADGSIVSSSITVENQTYNSSSISWTPSAFGTYTLSASTTDNDGLTATTEITVTIEEISNTDNGCGTLATYAPYPSIYMKGDQVTYEGYIYESMVDNLYNVTPGTADHWWKPIGPCGSARLVSNNLLDHVLIYPQPFQSSFRIDWKEKDAAALVVLYNQTGQSVLRMTFKKGSPMLVDTSMLSPGLYFVNITSSKGTRYQQKVLKR</sequence>
<dbReference type="SMART" id="SM00089">
    <property type="entry name" value="PKD"/>
    <property type="match status" value="3"/>
</dbReference>
<dbReference type="RefSeq" id="WP_345369272.1">
    <property type="nucleotide sequence ID" value="NZ_BAABJX010000015.1"/>
</dbReference>
<dbReference type="InterPro" id="IPR000726">
    <property type="entry name" value="Glyco_hydro_19_cat"/>
</dbReference>
<accession>A0ABP9D710</accession>
<evidence type="ECO:0000256" key="2">
    <source>
        <dbReference type="ARBA" id="ARBA00022821"/>
    </source>
</evidence>
<dbReference type="InterPro" id="IPR036573">
    <property type="entry name" value="CBM_sf_5/12"/>
</dbReference>
<dbReference type="PANTHER" id="PTHR22595">
    <property type="entry name" value="CHITINASE-RELATED"/>
    <property type="match status" value="1"/>
</dbReference>
<dbReference type="InterPro" id="IPR026444">
    <property type="entry name" value="Secre_tail"/>
</dbReference>
<dbReference type="CDD" id="cd00325">
    <property type="entry name" value="chitinase_GH19"/>
    <property type="match status" value="1"/>
</dbReference>
<reference evidence="7" key="1">
    <citation type="journal article" date="2019" name="Int. J. Syst. Evol. Microbiol.">
        <title>The Global Catalogue of Microorganisms (GCM) 10K type strain sequencing project: providing services to taxonomists for standard genome sequencing and annotation.</title>
        <authorList>
            <consortium name="The Broad Institute Genomics Platform"/>
            <consortium name="The Broad Institute Genome Sequencing Center for Infectious Disease"/>
            <person name="Wu L."/>
            <person name="Ma J."/>
        </authorList>
    </citation>
    <scope>NUCLEOTIDE SEQUENCE [LARGE SCALE GENOMIC DNA]</scope>
    <source>
        <strain evidence="7">JCM 18326</strain>
    </source>
</reference>
<feature type="domain" description="Glycoside hydrolase family 19 catalytic" evidence="5">
    <location>
        <begin position="262"/>
        <end position="272"/>
    </location>
</feature>